<evidence type="ECO:0000256" key="7">
    <source>
        <dbReference type="SAM" id="MobiDB-lite"/>
    </source>
</evidence>
<dbReference type="STRING" id="639283.Snov_0937"/>
<evidence type="ECO:0000256" key="2">
    <source>
        <dbReference type="ARBA" id="ARBA00022475"/>
    </source>
</evidence>
<evidence type="ECO:0000256" key="6">
    <source>
        <dbReference type="ARBA" id="ARBA00023315"/>
    </source>
</evidence>
<keyword evidence="3" id="KW-0997">Cell inner membrane</keyword>
<keyword evidence="6 8" id="KW-0012">Acyltransferase</keyword>
<proteinExistence type="predicted"/>
<dbReference type="GO" id="GO:0016746">
    <property type="term" value="F:acyltransferase activity"/>
    <property type="evidence" value="ECO:0007669"/>
    <property type="project" value="UniProtKB-KW"/>
</dbReference>
<keyword evidence="4" id="KW-0808">Transferase</keyword>
<dbReference type="Pfam" id="PF03279">
    <property type="entry name" value="Lip_A_acyltrans"/>
    <property type="match status" value="1"/>
</dbReference>
<keyword evidence="2" id="KW-1003">Cell membrane</keyword>
<dbReference type="PANTHER" id="PTHR30606">
    <property type="entry name" value="LIPID A BIOSYNTHESIS LAUROYL ACYLTRANSFERASE"/>
    <property type="match status" value="1"/>
</dbReference>
<dbReference type="InterPro" id="IPR004960">
    <property type="entry name" value="LipA_acyltrans"/>
</dbReference>
<accession>D7A6B1</accession>
<dbReference type="HOGENOM" id="CLU_049421_4_2_5"/>
<evidence type="ECO:0000256" key="1">
    <source>
        <dbReference type="ARBA" id="ARBA00004533"/>
    </source>
</evidence>
<dbReference type="eggNOG" id="COG1560">
    <property type="taxonomic scope" value="Bacteria"/>
</dbReference>
<name>D7A6B1_ANCN5</name>
<evidence type="ECO:0000256" key="3">
    <source>
        <dbReference type="ARBA" id="ARBA00022519"/>
    </source>
</evidence>
<comment type="subcellular location">
    <subcellularLocation>
        <location evidence="1">Cell inner membrane</location>
    </subcellularLocation>
</comment>
<dbReference type="AlphaFoldDB" id="D7A6B1"/>
<dbReference type="GO" id="GO:0005886">
    <property type="term" value="C:plasma membrane"/>
    <property type="evidence" value="ECO:0007669"/>
    <property type="project" value="UniProtKB-SubCell"/>
</dbReference>
<gene>
    <name evidence="8" type="ordered locus">Snov_0937</name>
</gene>
<evidence type="ECO:0000256" key="4">
    <source>
        <dbReference type="ARBA" id="ARBA00022679"/>
    </source>
</evidence>
<feature type="region of interest" description="Disordered" evidence="7">
    <location>
        <begin position="1"/>
        <end position="48"/>
    </location>
</feature>
<evidence type="ECO:0000313" key="8">
    <source>
        <dbReference type="EMBL" id="ADH88261.1"/>
    </source>
</evidence>
<reference evidence="8 9" key="1">
    <citation type="journal article" date="2012" name="Stand. Genomic Sci.">
        <title>Complete genome sequence of the facultatively chemolithoautotrophic and methylotrophic alpha Proteobacterium Starkeya novella type strain (ATCC 8093(T)).</title>
        <authorList>
            <person name="Kappler U."/>
            <person name="Davenport K."/>
            <person name="Beatson S."/>
            <person name="Lucas S."/>
            <person name="Lapidus A."/>
            <person name="Copeland A."/>
            <person name="Berry K.W."/>
            <person name="Glavina Del Rio T."/>
            <person name="Hammon N."/>
            <person name="Dalin E."/>
            <person name="Tice H."/>
            <person name="Pitluck S."/>
            <person name="Richardson P."/>
            <person name="Bruce D."/>
            <person name="Goodwin L.A."/>
            <person name="Han C."/>
            <person name="Tapia R."/>
            <person name="Detter J.C."/>
            <person name="Chang Y.J."/>
            <person name="Jeffries C.D."/>
            <person name="Land M."/>
            <person name="Hauser L."/>
            <person name="Kyrpides N.C."/>
            <person name="Goker M."/>
            <person name="Ivanova N."/>
            <person name="Klenk H.P."/>
            <person name="Woyke T."/>
        </authorList>
    </citation>
    <scope>NUCLEOTIDE SEQUENCE [LARGE SCALE GENOMIC DNA]</scope>
    <source>
        <strain evidence="9">ATCC 8093 / DSM 506 / JCM 20403 / CCM 1077 / IAM 12100 / NBRC 12443 / NCIMB 10456</strain>
    </source>
</reference>
<feature type="compositionally biased region" description="Basic and acidic residues" evidence="7">
    <location>
        <begin position="31"/>
        <end position="43"/>
    </location>
</feature>
<dbReference type="PANTHER" id="PTHR30606:SF9">
    <property type="entry name" value="LIPID A BIOSYNTHESIS LAUROYLTRANSFERASE"/>
    <property type="match status" value="1"/>
</dbReference>
<keyword evidence="5" id="KW-0472">Membrane</keyword>
<dbReference type="CDD" id="cd07984">
    <property type="entry name" value="LPLAT_LABLAT-like"/>
    <property type="match status" value="1"/>
</dbReference>
<dbReference type="Proteomes" id="UP000006633">
    <property type="component" value="Chromosome"/>
</dbReference>
<protein>
    <submittedName>
        <fullName evidence="8">Lipid A biosynthesis acyltransferase</fullName>
    </submittedName>
</protein>
<dbReference type="KEGG" id="sno:Snov_0937"/>
<evidence type="ECO:0000313" key="9">
    <source>
        <dbReference type="Proteomes" id="UP000006633"/>
    </source>
</evidence>
<dbReference type="GO" id="GO:0009247">
    <property type="term" value="P:glycolipid biosynthetic process"/>
    <property type="evidence" value="ECO:0007669"/>
    <property type="project" value="UniProtKB-ARBA"/>
</dbReference>
<keyword evidence="9" id="KW-1185">Reference proteome</keyword>
<dbReference type="EMBL" id="CP002026">
    <property type="protein sequence ID" value="ADH88261.1"/>
    <property type="molecule type" value="Genomic_DNA"/>
</dbReference>
<dbReference type="RefSeq" id="WP_013165766.1">
    <property type="nucleotide sequence ID" value="NC_014217.1"/>
</dbReference>
<sequence length="342" mass="38304">MPVSAALPPDPAPLPDEEGPEALAPAPAKISRYDRAQEKEPSAPRRPSLAMRLRDAALSASVWGLMRVMRLQPSWLASWEGGFWARKIGPLTPIHKVALNNLRHAYPEKTEAERQAIAVGMWDNLGRMAGEFVHLDQIWQYNMWEPSKSRIETTGVSNFVAMRVDGKPALVFTAHLGNWELPAIAAAAQGLDSAVLFRAPDNSFFADLLFEMRSKVMGDLVAASHVAVFELAAVLDQGKHLGILVDQVRLGGPKVNFFGRPCSANPTIARLARLYECPVHGVRVIRLPNGRFRIQCTPPLDLPRDPSGKINVNKSMQMITSVVEEWVREYPEQWTWFYKRWR</sequence>
<evidence type="ECO:0000256" key="5">
    <source>
        <dbReference type="ARBA" id="ARBA00023136"/>
    </source>
</evidence>
<organism evidence="8 9">
    <name type="scientific">Ancylobacter novellus (strain ATCC 8093 / DSM 506 / JCM 20403 / CCM 1077 / IAM 12100 / NBRC 12443 / NCIMB 10456)</name>
    <name type="common">Starkeya novella</name>
    <dbReference type="NCBI Taxonomy" id="639283"/>
    <lineage>
        <taxon>Bacteria</taxon>
        <taxon>Pseudomonadati</taxon>
        <taxon>Pseudomonadota</taxon>
        <taxon>Alphaproteobacteria</taxon>
        <taxon>Hyphomicrobiales</taxon>
        <taxon>Xanthobacteraceae</taxon>
        <taxon>Ancylobacter</taxon>
    </lineage>
</organism>
<dbReference type="NCBIfam" id="NF005120">
    <property type="entry name" value="PRK06553.1"/>
    <property type="match status" value="1"/>
</dbReference>